<dbReference type="Proteomes" id="UP000078397">
    <property type="component" value="Unassembled WGS sequence"/>
</dbReference>
<keyword evidence="6" id="KW-0560">Oxidoreductase</keyword>
<keyword evidence="8" id="KW-0812">Transmembrane</keyword>
<reference evidence="9 10" key="1">
    <citation type="journal article" date="2016" name="PLoS Pathog.">
        <title>Biosynthesis of antibiotic leucinostatins in bio-control fungus Purpureocillium lilacinum and their inhibition on phytophthora revealed by genome mining.</title>
        <authorList>
            <person name="Wang G."/>
            <person name="Liu Z."/>
            <person name="Lin R."/>
            <person name="Li E."/>
            <person name="Mao Z."/>
            <person name="Ling J."/>
            <person name="Yang Y."/>
            <person name="Yin W.B."/>
            <person name="Xie B."/>
        </authorList>
    </citation>
    <scope>NUCLEOTIDE SEQUENCE [LARGE SCALE GENOMIC DNA]</scope>
    <source>
        <strain evidence="9">170</strain>
    </source>
</reference>
<comment type="caution">
    <text evidence="9">The sequence shown here is derived from an EMBL/GenBank/DDBJ whole genome shotgun (WGS) entry which is preliminary data.</text>
</comment>
<keyword evidence="4 7" id="KW-0479">Metal-binding</keyword>
<dbReference type="InterPro" id="IPR001128">
    <property type="entry name" value="Cyt_P450"/>
</dbReference>
<name>A0A179FKY4_METCM</name>
<dbReference type="GO" id="GO:0005506">
    <property type="term" value="F:iron ion binding"/>
    <property type="evidence" value="ECO:0007669"/>
    <property type="project" value="InterPro"/>
</dbReference>
<keyword evidence="10" id="KW-1185">Reference proteome</keyword>
<dbReference type="InterPro" id="IPR002403">
    <property type="entry name" value="Cyt_P450_E_grp-IV"/>
</dbReference>
<dbReference type="InterPro" id="IPR036396">
    <property type="entry name" value="Cyt_P450_sf"/>
</dbReference>
<comment type="cofactor">
    <cofactor evidence="1 7">
        <name>heme</name>
        <dbReference type="ChEBI" id="CHEBI:30413"/>
    </cofactor>
</comment>
<dbReference type="STRING" id="1380566.A0A179FKY4"/>
<dbReference type="GO" id="GO:0016705">
    <property type="term" value="F:oxidoreductase activity, acting on paired donors, with incorporation or reduction of molecular oxygen"/>
    <property type="evidence" value="ECO:0007669"/>
    <property type="project" value="InterPro"/>
</dbReference>
<evidence type="ECO:0000256" key="8">
    <source>
        <dbReference type="SAM" id="Phobius"/>
    </source>
</evidence>
<dbReference type="InterPro" id="IPR050529">
    <property type="entry name" value="CYP450_sterol_14alpha_dmase"/>
</dbReference>
<dbReference type="PANTHER" id="PTHR24304:SF2">
    <property type="entry name" value="24-HYDROXYCHOLESTEROL 7-ALPHA-HYDROXYLASE"/>
    <property type="match status" value="1"/>
</dbReference>
<dbReference type="CDD" id="cd00302">
    <property type="entry name" value="cytochrome_P450"/>
    <property type="match status" value="1"/>
</dbReference>
<keyword evidence="5 7" id="KW-0408">Iron</keyword>
<gene>
    <name evidence="9" type="ORF">VFPPC_07862</name>
</gene>
<evidence type="ECO:0000256" key="4">
    <source>
        <dbReference type="ARBA" id="ARBA00022723"/>
    </source>
</evidence>
<keyword evidence="8" id="KW-1133">Transmembrane helix</keyword>
<keyword evidence="8" id="KW-0472">Membrane</keyword>
<protein>
    <submittedName>
        <fullName evidence="9">Cytochrome P450 6A1</fullName>
    </submittedName>
</protein>
<keyword evidence="6" id="KW-0503">Monooxygenase</keyword>
<evidence type="ECO:0000256" key="3">
    <source>
        <dbReference type="ARBA" id="ARBA00022617"/>
    </source>
</evidence>
<dbReference type="GO" id="GO:0004497">
    <property type="term" value="F:monooxygenase activity"/>
    <property type="evidence" value="ECO:0007669"/>
    <property type="project" value="UniProtKB-KW"/>
</dbReference>
<evidence type="ECO:0000256" key="2">
    <source>
        <dbReference type="ARBA" id="ARBA00010617"/>
    </source>
</evidence>
<dbReference type="Gene3D" id="1.10.630.10">
    <property type="entry name" value="Cytochrome P450"/>
    <property type="match status" value="1"/>
</dbReference>
<accession>A0A179FKY4</accession>
<evidence type="ECO:0000256" key="1">
    <source>
        <dbReference type="ARBA" id="ARBA00001971"/>
    </source>
</evidence>
<dbReference type="KEGG" id="pchm:VFPPC_07862"/>
<evidence type="ECO:0000256" key="6">
    <source>
        <dbReference type="ARBA" id="ARBA00023033"/>
    </source>
</evidence>
<dbReference type="SUPFAM" id="SSF48264">
    <property type="entry name" value="Cytochrome P450"/>
    <property type="match status" value="1"/>
</dbReference>
<feature type="transmembrane region" description="Helical" evidence="8">
    <location>
        <begin position="273"/>
        <end position="301"/>
    </location>
</feature>
<sequence>MAKVLALLASPQDWPASILILGITTFVILLFRFATRPAWPLKAPKSLQGWPVLGSPGFFGHRLSFLQKGFSKSSSGQFSFFYGPYPIVALSGSAGRKTFYTSRGLDMNEGFAALFSAAPTVDHLYDGEGTLGNHLVSLFKRFLQKGRLESNLPIMVRDCMTSFHDLDTSVPVDPFDSVYALIYQLTVRHLGSVDIANDPKLLRETLGIFGALDDSSALEVMFPRLPVPSRLSKIWAGARLHRIFCKIMQDRRRTGRTEEDPMQLMMDDGEKDVITSAFIMGGIFAGLLNTGVISAWILLFLSQNSLWYRKVQDEVSAAIAKHRYSETEPGPDVLGRLKMEDWETDFPMIDYCLRETIRLVMPGSAIRKNVGKDIEILGSGEIIPRNTYAVYPIADVHLDPEVYSEPHKWDPSRYFADRAEDKKVSHAYVGWGSGMHPCLGMKFAKIEVAMCIALFVAFFDFKLVDKDGNTENAQLPTLNHGNFSATRQAGQAFLQCERRTL</sequence>
<evidence type="ECO:0000256" key="7">
    <source>
        <dbReference type="PIRSR" id="PIRSR602403-1"/>
    </source>
</evidence>
<feature type="transmembrane region" description="Helical" evidence="8">
    <location>
        <begin position="14"/>
        <end position="35"/>
    </location>
</feature>
<dbReference type="RefSeq" id="XP_018143383.1">
    <property type="nucleotide sequence ID" value="XM_018286662.1"/>
</dbReference>
<feature type="binding site" description="axial binding residue" evidence="7">
    <location>
        <position position="438"/>
    </location>
    <ligand>
        <name>heme</name>
        <dbReference type="ChEBI" id="CHEBI:30413"/>
    </ligand>
    <ligandPart>
        <name>Fe</name>
        <dbReference type="ChEBI" id="CHEBI:18248"/>
    </ligandPart>
</feature>
<dbReference type="OrthoDB" id="1055148at2759"/>
<evidence type="ECO:0000313" key="9">
    <source>
        <dbReference type="EMBL" id="OAQ66296.1"/>
    </source>
</evidence>
<dbReference type="PANTHER" id="PTHR24304">
    <property type="entry name" value="CYTOCHROME P450 FAMILY 7"/>
    <property type="match status" value="1"/>
</dbReference>
<proteinExistence type="inferred from homology"/>
<organism evidence="9 10">
    <name type="scientific">Pochonia chlamydosporia 170</name>
    <dbReference type="NCBI Taxonomy" id="1380566"/>
    <lineage>
        <taxon>Eukaryota</taxon>
        <taxon>Fungi</taxon>
        <taxon>Dikarya</taxon>
        <taxon>Ascomycota</taxon>
        <taxon>Pezizomycotina</taxon>
        <taxon>Sordariomycetes</taxon>
        <taxon>Hypocreomycetidae</taxon>
        <taxon>Hypocreales</taxon>
        <taxon>Clavicipitaceae</taxon>
        <taxon>Pochonia</taxon>
    </lineage>
</organism>
<evidence type="ECO:0000313" key="10">
    <source>
        <dbReference type="Proteomes" id="UP000078397"/>
    </source>
</evidence>
<dbReference type="Pfam" id="PF00067">
    <property type="entry name" value="p450"/>
    <property type="match status" value="1"/>
</dbReference>
<evidence type="ECO:0000256" key="5">
    <source>
        <dbReference type="ARBA" id="ARBA00023004"/>
    </source>
</evidence>
<dbReference type="EMBL" id="LSBJ02000004">
    <property type="protein sequence ID" value="OAQ66296.1"/>
    <property type="molecule type" value="Genomic_DNA"/>
</dbReference>
<dbReference type="AlphaFoldDB" id="A0A179FKY4"/>
<dbReference type="PRINTS" id="PR00465">
    <property type="entry name" value="EP450IV"/>
</dbReference>
<comment type="similarity">
    <text evidence="2">Belongs to the cytochrome P450 family.</text>
</comment>
<dbReference type="GO" id="GO:0020037">
    <property type="term" value="F:heme binding"/>
    <property type="evidence" value="ECO:0007669"/>
    <property type="project" value="InterPro"/>
</dbReference>
<keyword evidence="3 7" id="KW-0349">Heme</keyword>
<dbReference type="GeneID" id="28850656"/>